<dbReference type="Pfam" id="PF01914">
    <property type="entry name" value="MarC"/>
    <property type="match status" value="1"/>
</dbReference>
<evidence type="ECO:0000256" key="4">
    <source>
        <dbReference type="ARBA" id="ARBA00022692"/>
    </source>
</evidence>
<evidence type="ECO:0000256" key="5">
    <source>
        <dbReference type="ARBA" id="ARBA00022989"/>
    </source>
</evidence>
<evidence type="ECO:0000256" key="3">
    <source>
        <dbReference type="ARBA" id="ARBA00022475"/>
    </source>
</evidence>
<keyword evidence="5 7" id="KW-1133">Transmembrane helix</keyword>
<evidence type="ECO:0000313" key="8">
    <source>
        <dbReference type="EMBL" id="AWI09929.1"/>
    </source>
</evidence>
<protein>
    <recommendedName>
        <fullName evidence="7">UPF0056 membrane protein</fullName>
    </recommendedName>
</protein>
<dbReference type="InterPro" id="IPR002771">
    <property type="entry name" value="Multi_antbiot-R_MarC"/>
</dbReference>
<feature type="transmembrane region" description="Helical" evidence="7">
    <location>
        <begin position="118"/>
        <end position="142"/>
    </location>
</feature>
<feature type="transmembrane region" description="Helical" evidence="7">
    <location>
        <begin position="51"/>
        <end position="73"/>
    </location>
</feature>
<name>A0A2U8E4S6_9BACT</name>
<sequence>MHESIFKLWGLFLGTIIGILPIMNPLAAAPTFLAITTGDSEARRIEQVRKACIYVVFILSGSLLCGSFVMNFFGISIPGLRIAGGIIVAGIGMRMLSPNRPEGARNRKAHQEALAKNDVSFSPLAMPILGGPGSISVTIGFASLATSWLHYVAIILGICVVALACYLFLRLAIRMNGVLGPTAISAMTQIMGLLLMCMGVQFVVNGAVSIATDPEILKTIRDVFFVSGATTQ</sequence>
<evidence type="ECO:0000256" key="7">
    <source>
        <dbReference type="RuleBase" id="RU362048"/>
    </source>
</evidence>
<dbReference type="NCBIfam" id="TIGR00427">
    <property type="entry name" value="NAAT family transporter"/>
    <property type="match status" value="1"/>
</dbReference>
<dbReference type="PANTHER" id="PTHR33508:SF1">
    <property type="entry name" value="UPF0056 MEMBRANE PROTEIN YHCE"/>
    <property type="match status" value="1"/>
</dbReference>
<dbReference type="PANTHER" id="PTHR33508">
    <property type="entry name" value="UPF0056 MEMBRANE PROTEIN YHCE"/>
    <property type="match status" value="1"/>
</dbReference>
<dbReference type="Proteomes" id="UP000244896">
    <property type="component" value="Chromosome"/>
</dbReference>
<proteinExistence type="inferred from homology"/>
<evidence type="ECO:0000256" key="1">
    <source>
        <dbReference type="ARBA" id="ARBA00004651"/>
    </source>
</evidence>
<keyword evidence="6 7" id="KW-0472">Membrane</keyword>
<gene>
    <name evidence="8" type="ORF">CKA38_12310</name>
</gene>
<keyword evidence="4 7" id="KW-0812">Transmembrane</keyword>
<organism evidence="8 9">
    <name type="scientific">Ereboglobus luteus</name>
    <dbReference type="NCBI Taxonomy" id="1796921"/>
    <lineage>
        <taxon>Bacteria</taxon>
        <taxon>Pseudomonadati</taxon>
        <taxon>Verrucomicrobiota</taxon>
        <taxon>Opitutia</taxon>
        <taxon>Opitutales</taxon>
        <taxon>Opitutaceae</taxon>
        <taxon>Ereboglobus</taxon>
    </lineage>
</organism>
<comment type="similarity">
    <text evidence="2 7">Belongs to the UPF0056 (MarC) family.</text>
</comment>
<comment type="subcellular location">
    <subcellularLocation>
        <location evidence="1 7">Cell membrane</location>
        <topology evidence="1 7">Multi-pass membrane protein</topology>
    </subcellularLocation>
</comment>
<feature type="transmembrane region" description="Helical" evidence="7">
    <location>
        <begin position="6"/>
        <end position="30"/>
    </location>
</feature>
<accession>A0A2U8E4S6</accession>
<feature type="transmembrane region" description="Helical" evidence="7">
    <location>
        <begin position="148"/>
        <end position="169"/>
    </location>
</feature>
<dbReference type="NCBIfam" id="NF008228">
    <property type="entry name" value="PRK10995.1"/>
    <property type="match status" value="1"/>
</dbReference>
<dbReference type="GO" id="GO:0005886">
    <property type="term" value="C:plasma membrane"/>
    <property type="evidence" value="ECO:0007669"/>
    <property type="project" value="UniProtKB-SubCell"/>
</dbReference>
<evidence type="ECO:0000256" key="6">
    <source>
        <dbReference type="ARBA" id="ARBA00023136"/>
    </source>
</evidence>
<dbReference type="KEGG" id="elut:CKA38_12310"/>
<reference evidence="8 9" key="1">
    <citation type="journal article" date="2018" name="Syst. Appl. Microbiol.">
        <title>Ereboglobus luteus gen. nov. sp. nov. from cockroach guts, and new insights into the oxygen relationship of the genera Opitutus and Didymococcus (Verrucomicrobia: Opitutaceae).</title>
        <authorList>
            <person name="Tegtmeier D."/>
            <person name="Belitz A."/>
            <person name="Radek R."/>
            <person name="Heimerl T."/>
            <person name="Brune A."/>
        </authorList>
    </citation>
    <scope>NUCLEOTIDE SEQUENCE [LARGE SCALE GENOMIC DNA]</scope>
    <source>
        <strain evidence="8 9">Ho45</strain>
    </source>
</reference>
<feature type="transmembrane region" description="Helical" evidence="7">
    <location>
        <begin position="79"/>
        <end position="97"/>
    </location>
</feature>
<keyword evidence="3" id="KW-1003">Cell membrane</keyword>
<feature type="transmembrane region" description="Helical" evidence="7">
    <location>
        <begin position="190"/>
        <end position="211"/>
    </location>
</feature>
<dbReference type="AlphaFoldDB" id="A0A2U8E4S6"/>
<evidence type="ECO:0000313" key="9">
    <source>
        <dbReference type="Proteomes" id="UP000244896"/>
    </source>
</evidence>
<evidence type="ECO:0000256" key="2">
    <source>
        <dbReference type="ARBA" id="ARBA00009784"/>
    </source>
</evidence>
<dbReference type="EMBL" id="CP023004">
    <property type="protein sequence ID" value="AWI09929.1"/>
    <property type="molecule type" value="Genomic_DNA"/>
</dbReference>
<dbReference type="RefSeq" id="WP_108825743.1">
    <property type="nucleotide sequence ID" value="NZ_CP023004.1"/>
</dbReference>
<keyword evidence="9" id="KW-1185">Reference proteome</keyword>
<dbReference type="OrthoDB" id="21094at2"/>